<gene>
    <name evidence="3" type="ORF">SAMN02744040_00168</name>
</gene>
<evidence type="ECO:0000259" key="2">
    <source>
        <dbReference type="PROSITE" id="PS50198"/>
    </source>
</evidence>
<feature type="domain" description="PpiC" evidence="2">
    <location>
        <begin position="114"/>
        <end position="203"/>
    </location>
</feature>
<dbReference type="SUPFAM" id="SSF54534">
    <property type="entry name" value="FKBP-like"/>
    <property type="match status" value="1"/>
</dbReference>
<evidence type="ECO:0000313" key="3">
    <source>
        <dbReference type="EMBL" id="SHG91788.1"/>
    </source>
</evidence>
<dbReference type="InterPro" id="IPR023058">
    <property type="entry name" value="PPIase_PpiC_CS"/>
</dbReference>
<dbReference type="Gene3D" id="3.10.50.40">
    <property type="match status" value="1"/>
</dbReference>
<dbReference type="AlphaFoldDB" id="A0A1M5NQM6"/>
<dbReference type="InterPro" id="IPR050245">
    <property type="entry name" value="PrsA_foldase"/>
</dbReference>
<dbReference type="InterPro" id="IPR046357">
    <property type="entry name" value="PPIase_dom_sf"/>
</dbReference>
<dbReference type="PANTHER" id="PTHR47245:SF2">
    <property type="entry name" value="PEPTIDYL-PROLYL CIS-TRANS ISOMERASE HP_0175-RELATED"/>
    <property type="match status" value="1"/>
</dbReference>
<sequence>MEKKDILAIVGKKEITKNDVESALKSLGTQRSMQFNSEEGRKKLLEDLINQELFYLEAIENKVDEEEEFKTEMEKIKENFLKQYSINKLLNSVIVEEKEINDFYNNNKSQFKSPESVKASHILVEEKTQAEEILKKLHNGLSFEDAAKKYSKCPSNQTGGDLGYFTKGQMVPEFEKAAFEMKKNEISKPIKTQFGYHIIKVYDKKEETIKPLSEVKDSIFNQILYRKQQIAYFEKIEKLKNKYEVKINL</sequence>
<evidence type="ECO:0000313" key="4">
    <source>
        <dbReference type="Proteomes" id="UP000242520"/>
    </source>
</evidence>
<dbReference type="Proteomes" id="UP000242520">
    <property type="component" value="Unassembled WGS sequence"/>
</dbReference>
<dbReference type="InterPro" id="IPR027304">
    <property type="entry name" value="Trigger_fact/SurA_dom_sf"/>
</dbReference>
<keyword evidence="1 3" id="KW-0413">Isomerase</keyword>
<dbReference type="OrthoDB" id="14196at2"/>
<organism evidence="3 4">
    <name type="scientific">Tepidibacter thalassicus DSM 15285</name>
    <dbReference type="NCBI Taxonomy" id="1123350"/>
    <lineage>
        <taxon>Bacteria</taxon>
        <taxon>Bacillati</taxon>
        <taxon>Bacillota</taxon>
        <taxon>Clostridia</taxon>
        <taxon>Peptostreptococcales</taxon>
        <taxon>Peptostreptococcaceae</taxon>
        <taxon>Tepidibacter</taxon>
    </lineage>
</organism>
<name>A0A1M5NQM6_9FIRM</name>
<proteinExistence type="predicted"/>
<dbReference type="RefSeq" id="WP_072722972.1">
    <property type="nucleotide sequence ID" value="NZ_FQXH01000005.1"/>
</dbReference>
<keyword evidence="1" id="KW-0697">Rotamase</keyword>
<dbReference type="STRING" id="1123350.SAMN02744040_00168"/>
<evidence type="ECO:0000256" key="1">
    <source>
        <dbReference type="PROSITE-ProRule" id="PRU00278"/>
    </source>
</evidence>
<dbReference type="PROSITE" id="PS01096">
    <property type="entry name" value="PPIC_PPIASE_1"/>
    <property type="match status" value="1"/>
</dbReference>
<dbReference type="Pfam" id="PF13616">
    <property type="entry name" value="Rotamase_3"/>
    <property type="match status" value="1"/>
</dbReference>
<dbReference type="Gene3D" id="1.10.8.1040">
    <property type="match status" value="1"/>
</dbReference>
<protein>
    <submittedName>
        <fullName evidence="3">Peptidyl-prolyl cis-trans isomerase C</fullName>
    </submittedName>
</protein>
<dbReference type="InterPro" id="IPR000297">
    <property type="entry name" value="PPIase_PpiC"/>
</dbReference>
<dbReference type="EMBL" id="FQXH01000005">
    <property type="protein sequence ID" value="SHG91788.1"/>
    <property type="molecule type" value="Genomic_DNA"/>
</dbReference>
<keyword evidence="4" id="KW-1185">Reference proteome</keyword>
<accession>A0A1M5NQM6</accession>
<dbReference type="PROSITE" id="PS50198">
    <property type="entry name" value="PPIC_PPIASE_2"/>
    <property type="match status" value="1"/>
</dbReference>
<dbReference type="SUPFAM" id="SSF109998">
    <property type="entry name" value="Triger factor/SurA peptide-binding domain-like"/>
    <property type="match status" value="1"/>
</dbReference>
<reference evidence="4" key="1">
    <citation type="submission" date="2016-11" db="EMBL/GenBank/DDBJ databases">
        <authorList>
            <person name="Varghese N."/>
            <person name="Submissions S."/>
        </authorList>
    </citation>
    <scope>NUCLEOTIDE SEQUENCE [LARGE SCALE GENOMIC DNA]</scope>
    <source>
        <strain evidence="4">DSM 15285</strain>
    </source>
</reference>
<dbReference type="GO" id="GO:0003755">
    <property type="term" value="F:peptidyl-prolyl cis-trans isomerase activity"/>
    <property type="evidence" value="ECO:0007669"/>
    <property type="project" value="UniProtKB-KW"/>
</dbReference>
<dbReference type="PANTHER" id="PTHR47245">
    <property type="entry name" value="PEPTIDYLPROLYL ISOMERASE"/>
    <property type="match status" value="1"/>
</dbReference>